<dbReference type="AlphaFoldDB" id="A0A193GN26"/>
<geneLocation type="plasmid" evidence="1 2">
    <name>unnamed1</name>
</geneLocation>
<accession>A0A193GN26</accession>
<protein>
    <submittedName>
        <fullName evidence="1">Uncharacterized protein</fullName>
    </submittedName>
</protein>
<evidence type="ECO:0000313" key="1">
    <source>
        <dbReference type="EMBL" id="ANN80901.1"/>
    </source>
</evidence>
<dbReference type="Proteomes" id="UP000091926">
    <property type="component" value="Plasmid unnamed1"/>
</dbReference>
<evidence type="ECO:0000313" key="2">
    <source>
        <dbReference type="Proteomes" id="UP000091926"/>
    </source>
</evidence>
<name>A0A193GN26_9BORD</name>
<dbReference type="KEGG" id="bfz:BAU07_26255"/>
<proteinExistence type="predicted"/>
<organism evidence="1 2">
    <name type="scientific">Bordetella flabilis</name>
    <dbReference type="NCBI Taxonomy" id="463014"/>
    <lineage>
        <taxon>Bacteria</taxon>
        <taxon>Pseudomonadati</taxon>
        <taxon>Pseudomonadota</taxon>
        <taxon>Betaproteobacteria</taxon>
        <taxon>Burkholderiales</taxon>
        <taxon>Alcaligenaceae</taxon>
        <taxon>Bordetella</taxon>
    </lineage>
</organism>
<gene>
    <name evidence="1" type="ORF">BAU07_26255</name>
</gene>
<reference evidence="1 2" key="1">
    <citation type="submission" date="2016-06" db="EMBL/GenBank/DDBJ databases">
        <title>Complete genome sequences of Bordetella bronchialis and Bordetella flabilis.</title>
        <authorList>
            <person name="LiPuma J.J."/>
            <person name="Spilker T."/>
        </authorList>
    </citation>
    <scope>NUCLEOTIDE SEQUENCE [LARGE SCALE GENOMIC DNA]</scope>
    <source>
        <strain evidence="1 2">AU10664</strain>
        <plasmid evidence="1 2">unnamed1</plasmid>
    </source>
</reference>
<keyword evidence="1" id="KW-0614">Plasmid</keyword>
<sequence length="163" mass="17897">MAAYAAFLRWSANFSRNEITTHPSHRQIMMLSPVQSGRFAFTLEGSTILLGTQPFEAAWMAHMPFDCAYLSDRLYLCVTGVSLMEVHFPPIALGIHVAGAEKRGQLSQGRFVQPVGVEVQNGAVTAVGRPYGLGFPVRQGEITSGLLEATAARMRSQDMSRFF</sequence>
<keyword evidence="2" id="KW-1185">Reference proteome</keyword>
<dbReference type="EMBL" id="CP016173">
    <property type="protein sequence ID" value="ANN80901.1"/>
    <property type="molecule type" value="Genomic_DNA"/>
</dbReference>